<dbReference type="EMBL" id="JAVFHQ010000056">
    <property type="protein sequence ID" value="KAK4541166.1"/>
    <property type="molecule type" value="Genomic_DNA"/>
</dbReference>
<evidence type="ECO:0000256" key="1">
    <source>
        <dbReference type="ARBA" id="ARBA00004173"/>
    </source>
</evidence>
<keyword evidence="5" id="KW-0687">Ribonucleoprotein</keyword>
<evidence type="ECO:0000256" key="6">
    <source>
        <dbReference type="ARBA" id="ARBA00035183"/>
    </source>
</evidence>
<dbReference type="AlphaFoldDB" id="A0AAV9J8A1"/>
<dbReference type="GO" id="GO:0005739">
    <property type="term" value="C:mitochondrion"/>
    <property type="evidence" value="ECO:0007669"/>
    <property type="project" value="UniProtKB-SubCell"/>
</dbReference>
<evidence type="ECO:0000256" key="3">
    <source>
        <dbReference type="ARBA" id="ARBA00022980"/>
    </source>
</evidence>
<keyword evidence="4" id="KW-0496">Mitochondrion</keyword>
<evidence type="ECO:0000313" key="7">
    <source>
        <dbReference type="EMBL" id="KAK4541166.1"/>
    </source>
</evidence>
<dbReference type="Pfam" id="PF10501">
    <property type="entry name" value="Ribosomal_L50"/>
    <property type="match status" value="1"/>
</dbReference>
<keyword evidence="3" id="KW-0689">Ribosomal protein</keyword>
<evidence type="ECO:0000256" key="5">
    <source>
        <dbReference type="ARBA" id="ARBA00023274"/>
    </source>
</evidence>
<dbReference type="GO" id="GO:0005840">
    <property type="term" value="C:ribosome"/>
    <property type="evidence" value="ECO:0007669"/>
    <property type="project" value="UniProtKB-KW"/>
</dbReference>
<comment type="caution">
    <text evidence="7">The sequence shown here is derived from an EMBL/GenBank/DDBJ whole genome shotgun (WGS) entry which is preliminary data.</text>
</comment>
<evidence type="ECO:0000313" key="8">
    <source>
        <dbReference type="Proteomes" id="UP001324427"/>
    </source>
</evidence>
<dbReference type="GO" id="GO:1990904">
    <property type="term" value="C:ribonucleoprotein complex"/>
    <property type="evidence" value="ECO:0007669"/>
    <property type="project" value="UniProtKB-KW"/>
</dbReference>
<reference evidence="7 8" key="1">
    <citation type="submission" date="2021-11" db="EMBL/GenBank/DDBJ databases">
        <title>Black yeast isolated from Biological Soil Crust.</title>
        <authorList>
            <person name="Kurbessoian T."/>
        </authorList>
    </citation>
    <scope>NUCLEOTIDE SEQUENCE [LARGE SCALE GENOMIC DNA]</scope>
    <source>
        <strain evidence="7 8">CCFEE 5522</strain>
    </source>
</reference>
<comment type="similarity">
    <text evidence="2">Belongs to the mitochondrion-specific ribosomal protein mL50 family.</text>
</comment>
<evidence type="ECO:0000256" key="2">
    <source>
        <dbReference type="ARBA" id="ARBA00008860"/>
    </source>
</evidence>
<organism evidence="7 8">
    <name type="scientific">Oleoguttula mirabilis</name>
    <dbReference type="NCBI Taxonomy" id="1507867"/>
    <lineage>
        <taxon>Eukaryota</taxon>
        <taxon>Fungi</taxon>
        <taxon>Dikarya</taxon>
        <taxon>Ascomycota</taxon>
        <taxon>Pezizomycotina</taxon>
        <taxon>Dothideomycetes</taxon>
        <taxon>Dothideomycetidae</taxon>
        <taxon>Mycosphaerellales</taxon>
        <taxon>Teratosphaeriaceae</taxon>
        <taxon>Oleoguttula</taxon>
    </lineage>
</organism>
<dbReference type="InterPro" id="IPR018305">
    <property type="entry name" value="Ribosomal_m50"/>
</dbReference>
<gene>
    <name evidence="7" type="ORF">LTR36_008240</name>
</gene>
<keyword evidence="8" id="KW-1185">Reference proteome</keyword>
<comment type="subcellular location">
    <subcellularLocation>
        <location evidence="1">Mitochondrion</location>
    </subcellularLocation>
</comment>
<accession>A0AAV9J8A1</accession>
<proteinExistence type="inferred from homology"/>
<name>A0AAV9J8A1_9PEZI</name>
<protein>
    <recommendedName>
        <fullName evidence="6">Large ribosomal subunit protein mL50</fullName>
    </recommendedName>
</protein>
<sequence>MRATRPAEQALRLATSRPTQQYVCTACRAQAARQFHTSSPRRADEPFYRRLQQTIFGSKESKDAEQSREAKQKRRVEELAISRNDDAALEVKTDKHGRQYEVAAMVDTTVNKDYVQSTTWAGLESVGSVDWVQQRADRGEKYVGFAAQKRMELSNAHWAMLLHHITVEALVLQKAGRDVGAVCWPRVDNASSWERTRGATILPSVDGGVTVTFTQAEAEREVLQAIPQALPVERTQNDETLFIQLQAALAEANTSKREDLSALLHVSLQDPTLKMAIHKRALQLTGKRLPDPALSRAATVADLYTAFRTKDKPKKLAQAPQLQRLNVEAPNVSVYLRRQTPIDKDIAVGRWKVIEEELVRRDLPVTGSRYQGARVGVQ</sequence>
<dbReference type="Proteomes" id="UP001324427">
    <property type="component" value="Unassembled WGS sequence"/>
</dbReference>
<evidence type="ECO:0000256" key="4">
    <source>
        <dbReference type="ARBA" id="ARBA00023128"/>
    </source>
</evidence>